<feature type="transmembrane region" description="Helical" evidence="1">
    <location>
        <begin position="6"/>
        <end position="27"/>
    </location>
</feature>
<gene>
    <name evidence="2" type="ORF">LCGC14_2964950</name>
</gene>
<name>A0A0F9A2G6_9ZZZZ</name>
<keyword evidence="1" id="KW-0472">Membrane</keyword>
<feature type="non-terminal residue" evidence="2">
    <location>
        <position position="29"/>
    </location>
</feature>
<keyword evidence="1" id="KW-0812">Transmembrane</keyword>
<evidence type="ECO:0000313" key="2">
    <source>
        <dbReference type="EMBL" id="KKK66356.1"/>
    </source>
</evidence>
<dbReference type="EMBL" id="LAZR01060117">
    <property type="protein sequence ID" value="KKK66356.1"/>
    <property type="molecule type" value="Genomic_DNA"/>
</dbReference>
<comment type="caution">
    <text evidence="2">The sequence shown here is derived from an EMBL/GenBank/DDBJ whole genome shotgun (WGS) entry which is preliminary data.</text>
</comment>
<keyword evidence="1" id="KW-1133">Transmembrane helix</keyword>
<accession>A0A0F9A2G6</accession>
<sequence length="29" mass="3160">MIQDTAILANILIVLFVALAMVPVYLASR</sequence>
<organism evidence="2">
    <name type="scientific">marine sediment metagenome</name>
    <dbReference type="NCBI Taxonomy" id="412755"/>
    <lineage>
        <taxon>unclassified sequences</taxon>
        <taxon>metagenomes</taxon>
        <taxon>ecological metagenomes</taxon>
    </lineage>
</organism>
<proteinExistence type="predicted"/>
<protein>
    <submittedName>
        <fullName evidence="2">Uncharacterized protein</fullName>
    </submittedName>
</protein>
<evidence type="ECO:0000256" key="1">
    <source>
        <dbReference type="SAM" id="Phobius"/>
    </source>
</evidence>
<dbReference type="AlphaFoldDB" id="A0A0F9A2G6"/>
<reference evidence="2" key="1">
    <citation type="journal article" date="2015" name="Nature">
        <title>Complex archaea that bridge the gap between prokaryotes and eukaryotes.</title>
        <authorList>
            <person name="Spang A."/>
            <person name="Saw J.H."/>
            <person name="Jorgensen S.L."/>
            <person name="Zaremba-Niedzwiedzka K."/>
            <person name="Martijn J."/>
            <person name="Lind A.E."/>
            <person name="van Eijk R."/>
            <person name="Schleper C."/>
            <person name="Guy L."/>
            <person name="Ettema T.J."/>
        </authorList>
    </citation>
    <scope>NUCLEOTIDE SEQUENCE</scope>
</reference>